<dbReference type="InterPro" id="IPR050744">
    <property type="entry name" value="AI-2_Isomerase_LsrG"/>
</dbReference>
<proteinExistence type="predicted"/>
<dbReference type="RefSeq" id="WP_105345683.1">
    <property type="nucleotide sequence ID" value="NZ_PUIN01000013.1"/>
</dbReference>
<gene>
    <name evidence="2" type="ORF">C5612_22475</name>
</gene>
<evidence type="ECO:0000259" key="1">
    <source>
        <dbReference type="PROSITE" id="PS51725"/>
    </source>
</evidence>
<dbReference type="InterPro" id="IPR007138">
    <property type="entry name" value="ABM_dom"/>
</dbReference>
<feature type="domain" description="ABM" evidence="1">
    <location>
        <begin position="2"/>
        <end position="90"/>
    </location>
</feature>
<dbReference type="PANTHER" id="PTHR33336:SF3">
    <property type="entry name" value="ABM DOMAIN-CONTAINING PROTEIN"/>
    <property type="match status" value="1"/>
</dbReference>
<organism evidence="2 3">
    <name type="scientific">Pseudomonas frederiksbergensis</name>
    <dbReference type="NCBI Taxonomy" id="104087"/>
    <lineage>
        <taxon>Bacteria</taxon>
        <taxon>Pseudomonadati</taxon>
        <taxon>Pseudomonadota</taxon>
        <taxon>Gammaproteobacteria</taxon>
        <taxon>Pseudomonadales</taxon>
        <taxon>Pseudomonadaceae</taxon>
        <taxon>Pseudomonas</taxon>
    </lineage>
</organism>
<dbReference type="Pfam" id="PF03992">
    <property type="entry name" value="ABM"/>
    <property type="match status" value="1"/>
</dbReference>
<evidence type="ECO:0000313" key="3">
    <source>
        <dbReference type="Proteomes" id="UP000239687"/>
    </source>
</evidence>
<protein>
    <recommendedName>
        <fullName evidence="1">ABM domain-containing protein</fullName>
    </recommendedName>
</protein>
<dbReference type="PANTHER" id="PTHR33336">
    <property type="entry name" value="QUINOL MONOOXYGENASE YGIN-RELATED"/>
    <property type="match status" value="1"/>
</dbReference>
<sequence length="105" mass="11959">MFVLLVELQADQGRSEELESLLRSLVALAEHEPGTLFYAVQRPQVETDTFVLYEYYEDKAAWETHMNSEPVQNKIKCFESLLKVSPKIIFHDVVSATAISNGPRT</sequence>
<dbReference type="GO" id="GO:0003824">
    <property type="term" value="F:catalytic activity"/>
    <property type="evidence" value="ECO:0007669"/>
    <property type="project" value="TreeGrafter"/>
</dbReference>
<name>A0A2S8HEV4_9PSED</name>
<comment type="caution">
    <text evidence="2">The sequence shown here is derived from an EMBL/GenBank/DDBJ whole genome shotgun (WGS) entry which is preliminary data.</text>
</comment>
<dbReference type="Gene3D" id="3.30.70.100">
    <property type="match status" value="1"/>
</dbReference>
<dbReference type="Proteomes" id="UP000239687">
    <property type="component" value="Unassembled WGS sequence"/>
</dbReference>
<dbReference type="PROSITE" id="PS51725">
    <property type="entry name" value="ABM"/>
    <property type="match status" value="1"/>
</dbReference>
<evidence type="ECO:0000313" key="2">
    <source>
        <dbReference type="EMBL" id="PQP00712.1"/>
    </source>
</evidence>
<dbReference type="InterPro" id="IPR011008">
    <property type="entry name" value="Dimeric_a/b-barrel"/>
</dbReference>
<reference evidence="2 3" key="1">
    <citation type="submission" date="2018-02" db="EMBL/GenBank/DDBJ databases">
        <title>Draft genome sequencing of Pseudomonas frederiksbergensis 11-D3.</title>
        <authorList>
            <person name="Zheng B.-X."/>
        </authorList>
    </citation>
    <scope>NUCLEOTIDE SEQUENCE [LARGE SCALE GENOMIC DNA]</scope>
    <source>
        <strain evidence="2 3">11-D3</strain>
    </source>
</reference>
<dbReference type="EMBL" id="PUIN01000013">
    <property type="protein sequence ID" value="PQP00712.1"/>
    <property type="molecule type" value="Genomic_DNA"/>
</dbReference>
<dbReference type="SUPFAM" id="SSF54909">
    <property type="entry name" value="Dimeric alpha+beta barrel"/>
    <property type="match status" value="1"/>
</dbReference>
<dbReference type="AlphaFoldDB" id="A0A2S8HEV4"/>
<accession>A0A2S8HEV4</accession>